<dbReference type="EMBL" id="CAJHUC010000046">
    <property type="protein sequence ID" value="CAD7694680.1"/>
    <property type="molecule type" value="Genomic_DNA"/>
</dbReference>
<organism evidence="1 2">
    <name type="scientific">Ostreobium quekettii</name>
    <dbReference type="NCBI Taxonomy" id="121088"/>
    <lineage>
        <taxon>Eukaryota</taxon>
        <taxon>Viridiplantae</taxon>
        <taxon>Chlorophyta</taxon>
        <taxon>core chlorophytes</taxon>
        <taxon>Ulvophyceae</taxon>
        <taxon>TCBD clade</taxon>
        <taxon>Bryopsidales</taxon>
        <taxon>Ostreobineae</taxon>
        <taxon>Ostreobiaceae</taxon>
        <taxon>Ostreobium</taxon>
    </lineage>
</organism>
<dbReference type="OrthoDB" id="528693at2759"/>
<protein>
    <submittedName>
        <fullName evidence="1">Uncharacterized protein</fullName>
    </submittedName>
</protein>
<dbReference type="Proteomes" id="UP000708148">
    <property type="component" value="Unassembled WGS sequence"/>
</dbReference>
<accession>A0A8S1IK40</accession>
<proteinExistence type="predicted"/>
<name>A0A8S1IK40_9CHLO</name>
<dbReference type="AlphaFoldDB" id="A0A8S1IK40"/>
<reference evidence="1" key="1">
    <citation type="submission" date="2020-12" db="EMBL/GenBank/DDBJ databases">
        <authorList>
            <person name="Iha C."/>
        </authorList>
    </citation>
    <scope>NUCLEOTIDE SEQUENCE</scope>
</reference>
<sequence>ARCAAVAAREDSGYSRRGRAFDRDWLYNAADVLAAQDRQRQFRLLAIGMCQGSNRLRSMGCEEERGALRMVVLADGGIQSKMAVKMASKFVARLADRMHVVTWGPTSDKTDSVLQMFKDKEMDFNGQMIREALYTGPDRPCIQALQEYIAAVGASLVVLCADDMDKMGSFVIHALKHINDVNMLVVRGDSHGKMFRMPGAVDELAWSPTL</sequence>
<evidence type="ECO:0000313" key="2">
    <source>
        <dbReference type="Proteomes" id="UP000708148"/>
    </source>
</evidence>
<gene>
    <name evidence="1" type="ORF">OSTQU699_LOCUS43</name>
</gene>
<keyword evidence="2" id="KW-1185">Reference proteome</keyword>
<comment type="caution">
    <text evidence="1">The sequence shown here is derived from an EMBL/GenBank/DDBJ whole genome shotgun (WGS) entry which is preliminary data.</text>
</comment>
<evidence type="ECO:0000313" key="1">
    <source>
        <dbReference type="EMBL" id="CAD7694680.1"/>
    </source>
</evidence>
<feature type="non-terminal residue" evidence="1">
    <location>
        <position position="210"/>
    </location>
</feature>